<feature type="domain" description="Class II aldolase/adducin N-terminal" evidence="2">
    <location>
        <begin position="27"/>
        <end position="207"/>
    </location>
</feature>
<dbReference type="PANTHER" id="PTHR10672">
    <property type="entry name" value="ADDUCIN"/>
    <property type="match status" value="1"/>
</dbReference>
<proteinExistence type="inferred from homology"/>
<dbReference type="SMART" id="SM01007">
    <property type="entry name" value="Aldolase_II"/>
    <property type="match status" value="1"/>
</dbReference>
<protein>
    <submittedName>
        <fullName evidence="3">Class II aldolase/adducin family protein</fullName>
    </submittedName>
</protein>
<keyword evidence="4" id="KW-1185">Reference proteome</keyword>
<dbReference type="NCBIfam" id="NF005451">
    <property type="entry name" value="PRK07044.1"/>
    <property type="match status" value="1"/>
</dbReference>
<dbReference type="EMBL" id="JACDXW010000005">
    <property type="protein sequence ID" value="MCB5364137.1"/>
    <property type="molecule type" value="Genomic_DNA"/>
</dbReference>
<dbReference type="SUPFAM" id="SSF53639">
    <property type="entry name" value="AraD/HMP-PK domain-like"/>
    <property type="match status" value="1"/>
</dbReference>
<evidence type="ECO:0000256" key="1">
    <source>
        <dbReference type="ARBA" id="ARBA00037961"/>
    </source>
</evidence>
<comment type="caution">
    <text evidence="3">The sequence shown here is derived from an EMBL/GenBank/DDBJ whole genome shotgun (WGS) entry which is preliminary data.</text>
</comment>
<evidence type="ECO:0000313" key="3">
    <source>
        <dbReference type="EMBL" id="MCB5364137.1"/>
    </source>
</evidence>
<dbReference type="Pfam" id="PF00596">
    <property type="entry name" value="Aldolase_II"/>
    <property type="match status" value="1"/>
</dbReference>
<evidence type="ECO:0000313" key="4">
    <source>
        <dbReference type="Proteomes" id="UP000776983"/>
    </source>
</evidence>
<accession>A0ABS8CDN6</accession>
<dbReference type="InterPro" id="IPR051017">
    <property type="entry name" value="Aldolase-II_Adducin_sf"/>
</dbReference>
<reference evidence="3 4" key="1">
    <citation type="submission" date="2020-07" db="EMBL/GenBank/DDBJ databases">
        <title>Pusillimonas sp. nov., isolated from poultry manure in Taiwan.</title>
        <authorList>
            <person name="Lin S.-Y."/>
            <person name="Tang Y.-S."/>
            <person name="Young C.-C."/>
        </authorList>
    </citation>
    <scope>NUCLEOTIDE SEQUENCE [LARGE SCALE GENOMIC DNA]</scope>
    <source>
        <strain evidence="3 4">CC-YST705</strain>
    </source>
</reference>
<name>A0ABS8CDN6_9BURK</name>
<dbReference type="RefSeq" id="WP_226954552.1">
    <property type="nucleotide sequence ID" value="NZ_JACDXW010000005.1"/>
</dbReference>
<comment type="similarity">
    <text evidence="1">Belongs to the aldolase class II family.</text>
</comment>
<sequence length="260" mass="28940">MNSPDTHLQQACTRPAHCSEEEWALRCDLAHCYHLIDYMGWTETIFNHISARLPGPAHHYLVNPFGLNYTEVTPANLLKIDLEGHKIEPSPYDGNPAGFALHAALHEARDDVRCIIHTHTTPVSAIAQKSAGFDYNNFYGAQLYGRVGYHAFEGITLFDEEKPRMVASLGDKHILVLRNHGIAVAESSIAKTFFLLWTVQRAAEIQCAGAALPGPDTQLPNDIREKCADLTAMLIRDSGFADKFFSAMIRKMHADKGPSW</sequence>
<dbReference type="Gene3D" id="3.40.225.10">
    <property type="entry name" value="Class II aldolase/adducin N-terminal domain"/>
    <property type="match status" value="1"/>
</dbReference>
<dbReference type="InterPro" id="IPR001303">
    <property type="entry name" value="Aldolase_II/adducin_N"/>
</dbReference>
<dbReference type="PANTHER" id="PTHR10672:SF3">
    <property type="entry name" value="PROTEIN HU-LI TAI SHAO"/>
    <property type="match status" value="1"/>
</dbReference>
<organism evidence="3 4">
    <name type="scientific">Mesopusillimonas faecipullorum</name>
    <dbReference type="NCBI Taxonomy" id="2755040"/>
    <lineage>
        <taxon>Bacteria</taxon>
        <taxon>Pseudomonadati</taxon>
        <taxon>Pseudomonadota</taxon>
        <taxon>Betaproteobacteria</taxon>
        <taxon>Burkholderiales</taxon>
        <taxon>Alcaligenaceae</taxon>
        <taxon>Mesopusillimonas</taxon>
    </lineage>
</organism>
<evidence type="ECO:0000259" key="2">
    <source>
        <dbReference type="SMART" id="SM01007"/>
    </source>
</evidence>
<dbReference type="Proteomes" id="UP000776983">
    <property type="component" value="Unassembled WGS sequence"/>
</dbReference>
<gene>
    <name evidence="3" type="ORF">H0484_10310</name>
</gene>
<dbReference type="InterPro" id="IPR036409">
    <property type="entry name" value="Aldolase_II/adducin_N_sf"/>
</dbReference>